<protein>
    <submittedName>
        <fullName evidence="1">Uncharacterized protein</fullName>
    </submittedName>
</protein>
<organism evidence="1">
    <name type="scientific">uncultured Dysgonomonas sp</name>
    <dbReference type="NCBI Taxonomy" id="206096"/>
    <lineage>
        <taxon>Bacteria</taxon>
        <taxon>Pseudomonadati</taxon>
        <taxon>Bacteroidota</taxon>
        <taxon>Bacteroidia</taxon>
        <taxon>Bacteroidales</taxon>
        <taxon>Dysgonomonadaceae</taxon>
        <taxon>Dysgonomonas</taxon>
        <taxon>environmental samples</taxon>
    </lineage>
</organism>
<dbReference type="AlphaFoldDB" id="A0A212JMX2"/>
<evidence type="ECO:0000313" key="1">
    <source>
        <dbReference type="EMBL" id="SBW00752.1"/>
    </source>
</evidence>
<dbReference type="EMBL" id="FLUM01000002">
    <property type="protein sequence ID" value="SBW00752.1"/>
    <property type="molecule type" value="Genomic_DNA"/>
</dbReference>
<gene>
    <name evidence="1" type="ORF">KL86DYS1_20276</name>
</gene>
<sequence length="49" mass="5809">MEENLCIGSPIYRKYWKKIIVRNGNNSKAIYLTMFNQIPRNQMISGNLF</sequence>
<proteinExistence type="predicted"/>
<name>A0A212JMX2_9BACT</name>
<accession>A0A212JMX2</accession>
<reference evidence="1" key="1">
    <citation type="submission" date="2016-04" db="EMBL/GenBank/DDBJ databases">
        <authorList>
            <person name="Evans L.H."/>
            <person name="Alamgir A."/>
            <person name="Owens N."/>
            <person name="Weber N.D."/>
            <person name="Virtaneva K."/>
            <person name="Barbian K."/>
            <person name="Babar A."/>
            <person name="Rosenke K."/>
        </authorList>
    </citation>
    <scope>NUCLEOTIDE SEQUENCE</scope>
    <source>
        <strain evidence="1">86-1</strain>
    </source>
</reference>